<feature type="transmembrane region" description="Helical" evidence="12">
    <location>
        <begin position="208"/>
        <end position="228"/>
    </location>
</feature>
<reference evidence="15 16" key="2">
    <citation type="submission" date="2018-11" db="EMBL/GenBank/DDBJ databases">
        <authorList>
            <consortium name="Pathogen Informatics"/>
        </authorList>
    </citation>
    <scope>NUCLEOTIDE SEQUENCE [LARGE SCALE GENOMIC DNA]</scope>
</reference>
<keyword evidence="9 12" id="KW-1133">Transmembrane helix</keyword>
<dbReference type="GO" id="GO:0098703">
    <property type="term" value="P:calcium ion import across plasma membrane"/>
    <property type="evidence" value="ECO:0007669"/>
    <property type="project" value="TreeGrafter"/>
</dbReference>
<dbReference type="PANTHER" id="PTHR11878">
    <property type="entry name" value="SODIUM/CALCIUM EXCHANGER"/>
    <property type="match status" value="1"/>
</dbReference>
<evidence type="ECO:0000256" key="5">
    <source>
        <dbReference type="ARBA" id="ARBA00022692"/>
    </source>
</evidence>
<dbReference type="WBParaSite" id="SBAD_0000417901-mRNA-1">
    <property type="protein sequence ID" value="SBAD_0000417901-mRNA-1"/>
    <property type="gene ID" value="SBAD_0000417901"/>
</dbReference>
<dbReference type="Pfam" id="PF16494">
    <property type="entry name" value="Na_Ca_ex_C"/>
    <property type="match status" value="1"/>
</dbReference>
<evidence type="ECO:0000256" key="11">
    <source>
        <dbReference type="ARBA" id="ARBA00023136"/>
    </source>
</evidence>
<keyword evidence="7" id="KW-0677">Repeat</keyword>
<dbReference type="Proteomes" id="UP000270296">
    <property type="component" value="Unassembled WGS sequence"/>
</dbReference>
<dbReference type="OrthoDB" id="418484at2759"/>
<evidence type="ECO:0000256" key="8">
    <source>
        <dbReference type="ARBA" id="ARBA00022837"/>
    </source>
</evidence>
<dbReference type="InterPro" id="IPR003644">
    <property type="entry name" value="Calx_beta"/>
</dbReference>
<dbReference type="GO" id="GO:0007154">
    <property type="term" value="P:cell communication"/>
    <property type="evidence" value="ECO:0007669"/>
    <property type="project" value="InterPro"/>
</dbReference>
<keyword evidence="4" id="KW-0109">Calcium transport</keyword>
<evidence type="ECO:0000256" key="13">
    <source>
        <dbReference type="SAM" id="SignalP"/>
    </source>
</evidence>
<dbReference type="EMBL" id="UZAM01008065">
    <property type="protein sequence ID" value="VDP03057.1"/>
    <property type="molecule type" value="Genomic_DNA"/>
</dbReference>
<dbReference type="PANTHER" id="PTHR11878:SF65">
    <property type="entry name" value="NA_CA-EXCHANGE PROTEIN, ISOFORM G"/>
    <property type="match status" value="1"/>
</dbReference>
<dbReference type="AlphaFoldDB" id="A0A183IK57"/>
<evidence type="ECO:0000256" key="10">
    <source>
        <dbReference type="ARBA" id="ARBA00023065"/>
    </source>
</evidence>
<feature type="transmembrane region" description="Helical" evidence="12">
    <location>
        <begin position="147"/>
        <end position="167"/>
    </location>
</feature>
<dbReference type="InterPro" id="IPR044880">
    <property type="entry name" value="NCX_ion-bd_dom_sf"/>
</dbReference>
<keyword evidence="8" id="KW-0106">Calcium</keyword>
<keyword evidence="2" id="KW-0813">Transport</keyword>
<feature type="domain" description="Calx-beta" evidence="14">
    <location>
        <begin position="355"/>
        <end position="454"/>
    </location>
</feature>
<name>A0A183IK57_9BILA</name>
<dbReference type="SMART" id="SM00237">
    <property type="entry name" value="Calx_beta"/>
    <property type="match status" value="1"/>
</dbReference>
<comment type="subcellular location">
    <subcellularLocation>
        <location evidence="1">Endomembrane system</location>
        <topology evidence="1">Multi-pass membrane protein</topology>
    </subcellularLocation>
</comment>
<gene>
    <name evidence="15" type="ORF">SBAD_LOCUS4003</name>
</gene>
<dbReference type="GO" id="GO:0005432">
    <property type="term" value="F:calcium:sodium antiporter activity"/>
    <property type="evidence" value="ECO:0007669"/>
    <property type="project" value="TreeGrafter"/>
</dbReference>
<organism evidence="17">
    <name type="scientific">Soboliphyme baturini</name>
    <dbReference type="NCBI Taxonomy" id="241478"/>
    <lineage>
        <taxon>Eukaryota</taxon>
        <taxon>Metazoa</taxon>
        <taxon>Ecdysozoa</taxon>
        <taxon>Nematoda</taxon>
        <taxon>Enoplea</taxon>
        <taxon>Dorylaimia</taxon>
        <taxon>Dioctophymatida</taxon>
        <taxon>Dioctophymatoidea</taxon>
        <taxon>Soboliphymatidae</taxon>
        <taxon>Soboliphyme</taxon>
    </lineage>
</organism>
<dbReference type="InterPro" id="IPR051171">
    <property type="entry name" value="CaCA"/>
</dbReference>
<dbReference type="InterPro" id="IPR038081">
    <property type="entry name" value="CalX-like_sf"/>
</dbReference>
<dbReference type="Pfam" id="PF01699">
    <property type="entry name" value="Na_Ca_ex"/>
    <property type="match status" value="1"/>
</dbReference>
<evidence type="ECO:0000259" key="14">
    <source>
        <dbReference type="SMART" id="SM00237"/>
    </source>
</evidence>
<protein>
    <submittedName>
        <fullName evidence="17">Calx-beta domain-containing protein</fullName>
    </submittedName>
</protein>
<evidence type="ECO:0000256" key="3">
    <source>
        <dbReference type="ARBA" id="ARBA00022449"/>
    </source>
</evidence>
<feature type="transmembrane region" description="Helical" evidence="12">
    <location>
        <begin position="179"/>
        <end position="202"/>
    </location>
</feature>
<evidence type="ECO:0000313" key="17">
    <source>
        <dbReference type="WBParaSite" id="SBAD_0000417901-mRNA-1"/>
    </source>
</evidence>
<keyword evidence="3" id="KW-0050">Antiport</keyword>
<reference evidence="17" key="1">
    <citation type="submission" date="2016-06" db="UniProtKB">
        <authorList>
            <consortium name="WormBaseParasite"/>
        </authorList>
    </citation>
    <scope>IDENTIFICATION</scope>
</reference>
<dbReference type="GO" id="GO:0030424">
    <property type="term" value="C:axon"/>
    <property type="evidence" value="ECO:0007669"/>
    <property type="project" value="TreeGrafter"/>
</dbReference>
<evidence type="ECO:0000313" key="16">
    <source>
        <dbReference type="Proteomes" id="UP000270296"/>
    </source>
</evidence>
<dbReference type="GO" id="GO:0042383">
    <property type="term" value="C:sarcolemma"/>
    <property type="evidence" value="ECO:0007669"/>
    <property type="project" value="TreeGrafter"/>
</dbReference>
<dbReference type="InterPro" id="IPR032452">
    <property type="entry name" value="Na_Ca_Ex_C-exten"/>
</dbReference>
<sequence length="473" mass="53622">MSTRGSTVLFLVLFCDSLSANNCSKQTLPCKDGLLIPLWRPAFDIGIYDRILRSVVYLLSMLYLFLGVSMAADRFMAAIEVITSQERNVSVRRPDGSKLTVKVRVWNDTVSNLTLMALGSSAPEILLSVIEICGNRFEAGELGPNTIVGSAAFNLFMIIAICIYAVPSTEVRRQQHLDVFMVTAVWSIFAYIWLYLIIAVFSPGEVQVWEGVVTFLFFPITVLTAYVVDKKMIQKKFKNVRYRANQFGLHAMTQSQVYKNAEKSSALLPQGNLTSEERTFEEQRREFLKILTQLRKDCRDADMETLEKMAAFQMIHKCKKSRAFYRVQVIRKLTGSGDVVKSHLLKQMNQKKTSEKRSVNSNDHCVVYFKPCHYNVMENIGSFNLTVVREGGLPDITVAFDYFTKDGTAKAESDYKSANGTVTMGPGQTTATIPITIIDDDVFEEDEHFFVYLSNQLLLLMNRNNRVSTPRRH</sequence>
<feature type="signal peptide" evidence="13">
    <location>
        <begin position="1"/>
        <end position="20"/>
    </location>
</feature>
<evidence type="ECO:0000313" key="15">
    <source>
        <dbReference type="EMBL" id="VDP03057.1"/>
    </source>
</evidence>
<keyword evidence="11 12" id="KW-0472">Membrane</keyword>
<evidence type="ECO:0000256" key="9">
    <source>
        <dbReference type="ARBA" id="ARBA00022989"/>
    </source>
</evidence>
<evidence type="ECO:0000256" key="4">
    <source>
        <dbReference type="ARBA" id="ARBA00022568"/>
    </source>
</evidence>
<proteinExistence type="predicted"/>
<keyword evidence="16" id="KW-1185">Reference proteome</keyword>
<dbReference type="Pfam" id="PF03160">
    <property type="entry name" value="Calx-beta"/>
    <property type="match status" value="1"/>
</dbReference>
<dbReference type="GO" id="GO:0012505">
    <property type="term" value="C:endomembrane system"/>
    <property type="evidence" value="ECO:0007669"/>
    <property type="project" value="UniProtKB-SubCell"/>
</dbReference>
<keyword evidence="6 13" id="KW-0732">Signal</keyword>
<feature type="chain" id="PRO_5043140056" evidence="13">
    <location>
        <begin position="21"/>
        <end position="473"/>
    </location>
</feature>
<dbReference type="Gene3D" id="2.60.40.2030">
    <property type="match status" value="1"/>
</dbReference>
<evidence type="ECO:0000256" key="7">
    <source>
        <dbReference type="ARBA" id="ARBA00022737"/>
    </source>
</evidence>
<evidence type="ECO:0000256" key="6">
    <source>
        <dbReference type="ARBA" id="ARBA00022729"/>
    </source>
</evidence>
<evidence type="ECO:0000256" key="12">
    <source>
        <dbReference type="SAM" id="Phobius"/>
    </source>
</evidence>
<keyword evidence="5 12" id="KW-0812">Transmembrane</keyword>
<dbReference type="InterPro" id="IPR004837">
    <property type="entry name" value="NaCa_Exmemb"/>
</dbReference>
<keyword evidence="10" id="KW-0406">Ion transport</keyword>
<dbReference type="SUPFAM" id="SSF141072">
    <property type="entry name" value="CalX-like"/>
    <property type="match status" value="1"/>
</dbReference>
<evidence type="ECO:0000256" key="2">
    <source>
        <dbReference type="ARBA" id="ARBA00022448"/>
    </source>
</evidence>
<accession>A0A183IK57</accession>
<dbReference type="Gene3D" id="1.20.1420.30">
    <property type="entry name" value="NCX, central ion-binding region"/>
    <property type="match status" value="1"/>
</dbReference>
<dbReference type="GO" id="GO:0098794">
    <property type="term" value="C:postsynapse"/>
    <property type="evidence" value="ECO:0007669"/>
    <property type="project" value="TreeGrafter"/>
</dbReference>
<evidence type="ECO:0000256" key="1">
    <source>
        <dbReference type="ARBA" id="ARBA00004127"/>
    </source>
</evidence>